<dbReference type="Pfam" id="PF02953">
    <property type="entry name" value="zf-Tim10_DDP"/>
    <property type="match status" value="1"/>
</dbReference>
<keyword evidence="1" id="KW-0653">Protein transport</keyword>
<accession>A0AAD1Y882</accession>
<dbReference type="Proteomes" id="UP001295684">
    <property type="component" value="Unassembled WGS sequence"/>
</dbReference>
<organism evidence="3 4">
    <name type="scientific">Euplotes crassus</name>
    <dbReference type="NCBI Taxonomy" id="5936"/>
    <lineage>
        <taxon>Eukaryota</taxon>
        <taxon>Sar</taxon>
        <taxon>Alveolata</taxon>
        <taxon>Ciliophora</taxon>
        <taxon>Intramacronucleata</taxon>
        <taxon>Spirotrichea</taxon>
        <taxon>Hypotrichia</taxon>
        <taxon>Euplotida</taxon>
        <taxon>Euplotidae</taxon>
        <taxon>Moneuplotes</taxon>
    </lineage>
</organism>
<keyword evidence="1" id="KW-0472">Membrane</keyword>
<dbReference type="GO" id="GO:0015031">
    <property type="term" value="P:protein transport"/>
    <property type="evidence" value="ECO:0007669"/>
    <property type="project" value="UniProtKB-KW"/>
</dbReference>
<protein>
    <recommendedName>
        <fullName evidence="1">Mitochondrial import inner membrane translocase subunit</fullName>
    </recommendedName>
</protein>
<keyword evidence="1" id="KW-0813">Transport</keyword>
<keyword evidence="1" id="KW-0496">Mitochondrion</keyword>
<comment type="similarity">
    <text evidence="1">Belongs to the small Tim family.</text>
</comment>
<keyword evidence="1" id="KW-0999">Mitochondrion inner membrane</keyword>
<dbReference type="SUPFAM" id="SSF144122">
    <property type="entry name" value="Tim10-like"/>
    <property type="match status" value="1"/>
</dbReference>
<dbReference type="EMBL" id="CAMPGE010027080">
    <property type="protein sequence ID" value="CAI2384737.1"/>
    <property type="molecule type" value="Genomic_DNA"/>
</dbReference>
<comment type="function">
    <text evidence="1">Mitochondrial intermembrane chaperone that participates in the import and insertion of some multi-pass transmembrane proteins into the mitochondrial inner membrane. Also required for the transfer of beta-barrel precursors from the TOM complex to the sorting and assembly machinery (SAM complex) of the outer membrane. Acts as a chaperone-like protein that protects the hydrophobic precursors from aggregation and guide them through the mitochondrial intermembrane space.</text>
</comment>
<gene>
    <name evidence="3" type="ORF">ECRASSUSDP1_LOCUS26272</name>
</gene>
<comment type="domain">
    <text evidence="1">The twin CX3C motif contains 4 conserved Cys residues that form 2 disulfide bonds in the mitochondrial intermembrane space.</text>
</comment>
<dbReference type="InterPro" id="IPR004217">
    <property type="entry name" value="Tim10-like"/>
</dbReference>
<sequence>MDEDQFHIPMLGNQLAERFGQDVAYTTVQKCLNNCVSSYSEGSLLPTEERCLRNCFVKSYDFFKYADDELKFFLRQNKE</sequence>
<proteinExistence type="inferred from homology"/>
<keyword evidence="1" id="KW-1015">Disulfide bond</keyword>
<keyword evidence="1" id="KW-0143">Chaperone</keyword>
<reference evidence="3" key="1">
    <citation type="submission" date="2023-07" db="EMBL/GenBank/DDBJ databases">
        <authorList>
            <consortium name="AG Swart"/>
            <person name="Singh M."/>
            <person name="Singh A."/>
            <person name="Seah K."/>
            <person name="Emmerich C."/>
        </authorList>
    </citation>
    <scope>NUCLEOTIDE SEQUENCE</scope>
    <source>
        <strain evidence="3">DP1</strain>
    </source>
</reference>
<evidence type="ECO:0000313" key="4">
    <source>
        <dbReference type="Proteomes" id="UP001295684"/>
    </source>
</evidence>
<keyword evidence="4" id="KW-1185">Reference proteome</keyword>
<comment type="caution">
    <text evidence="3">The sequence shown here is derived from an EMBL/GenBank/DDBJ whole genome shotgun (WGS) entry which is preliminary data.</text>
</comment>
<feature type="domain" description="Tim10-like" evidence="2">
    <location>
        <begin position="22"/>
        <end position="62"/>
    </location>
</feature>
<dbReference type="GO" id="GO:0005743">
    <property type="term" value="C:mitochondrial inner membrane"/>
    <property type="evidence" value="ECO:0007669"/>
    <property type="project" value="UniProtKB-SubCell"/>
</dbReference>
<dbReference type="AlphaFoldDB" id="A0AAD1Y882"/>
<evidence type="ECO:0000259" key="2">
    <source>
        <dbReference type="Pfam" id="PF02953"/>
    </source>
</evidence>
<evidence type="ECO:0000256" key="1">
    <source>
        <dbReference type="RuleBase" id="RU367043"/>
    </source>
</evidence>
<name>A0AAD1Y882_EUPCR</name>
<dbReference type="Gene3D" id="1.10.287.810">
    <property type="entry name" value="Mitochondrial import inner membrane translocase subunit tim13 like domains"/>
    <property type="match status" value="1"/>
</dbReference>
<keyword evidence="1" id="KW-0811">Translocation</keyword>
<comment type="subunit">
    <text evidence="1">Heterohexamer.</text>
</comment>
<evidence type="ECO:0000313" key="3">
    <source>
        <dbReference type="EMBL" id="CAI2384737.1"/>
    </source>
</evidence>
<comment type="subcellular location">
    <subcellularLocation>
        <location evidence="1">Mitochondrion inner membrane</location>
        <topology evidence="1">Peripheral membrane protein</topology>
        <orientation evidence="1">Intermembrane side</orientation>
    </subcellularLocation>
</comment>
<dbReference type="InterPro" id="IPR035427">
    <property type="entry name" value="Tim10-like_dom_sf"/>
</dbReference>